<feature type="region of interest" description="Disordered" evidence="1">
    <location>
        <begin position="1"/>
        <end position="52"/>
    </location>
</feature>
<feature type="compositionally biased region" description="Polar residues" evidence="1">
    <location>
        <begin position="33"/>
        <end position="52"/>
    </location>
</feature>
<sequence>MLRKKRVVPITTRRVSKATPQSLLAIESKEASSTDSPSPKNRLQARSSSLPD</sequence>
<dbReference type="Proteomes" id="UP000011996">
    <property type="component" value="Unassembled WGS sequence"/>
</dbReference>
<protein>
    <submittedName>
        <fullName evidence="2">Uncharacterized protein</fullName>
    </submittedName>
</protein>
<proteinExistence type="predicted"/>
<reference evidence="2 3" key="1">
    <citation type="journal article" date="2013" name="Mar. Genomics">
        <title>Expression of sulfatases in Rhodopirellula baltica and the diversity of sulfatases in the genus Rhodopirellula.</title>
        <authorList>
            <person name="Wegner C.E."/>
            <person name="Richter-Heitmann T."/>
            <person name="Klindworth A."/>
            <person name="Klockow C."/>
            <person name="Richter M."/>
            <person name="Achstetter T."/>
            <person name="Glockner F.O."/>
            <person name="Harder J."/>
        </authorList>
    </citation>
    <scope>NUCLEOTIDE SEQUENCE [LARGE SCALE GENOMIC DNA]</scope>
    <source>
        <strain evidence="2 3">SH398</strain>
    </source>
</reference>
<name>M5SH22_9BACT</name>
<evidence type="ECO:0000313" key="3">
    <source>
        <dbReference type="Proteomes" id="UP000011996"/>
    </source>
</evidence>
<dbReference type="PATRIC" id="fig|1263868.3.peg.2621"/>
<organism evidence="2 3">
    <name type="scientific">Rhodopirellula europaea SH398</name>
    <dbReference type="NCBI Taxonomy" id="1263868"/>
    <lineage>
        <taxon>Bacteria</taxon>
        <taxon>Pseudomonadati</taxon>
        <taxon>Planctomycetota</taxon>
        <taxon>Planctomycetia</taxon>
        <taxon>Pirellulales</taxon>
        <taxon>Pirellulaceae</taxon>
        <taxon>Rhodopirellula</taxon>
    </lineage>
</organism>
<dbReference type="EMBL" id="ANOF01000075">
    <property type="protein sequence ID" value="EMI27012.1"/>
    <property type="molecule type" value="Genomic_DNA"/>
</dbReference>
<accession>M5SH22</accession>
<evidence type="ECO:0000313" key="2">
    <source>
        <dbReference type="EMBL" id="EMI27012.1"/>
    </source>
</evidence>
<dbReference type="AlphaFoldDB" id="M5SH22"/>
<gene>
    <name evidence="2" type="ORF">RESH_02411</name>
</gene>
<comment type="caution">
    <text evidence="2">The sequence shown here is derived from an EMBL/GenBank/DDBJ whole genome shotgun (WGS) entry which is preliminary data.</text>
</comment>
<evidence type="ECO:0000256" key="1">
    <source>
        <dbReference type="SAM" id="MobiDB-lite"/>
    </source>
</evidence>